<evidence type="ECO:0000256" key="7">
    <source>
        <dbReference type="ARBA" id="ARBA00022679"/>
    </source>
</evidence>
<dbReference type="GO" id="GO:0006508">
    <property type="term" value="P:proteolysis"/>
    <property type="evidence" value="ECO:0007669"/>
    <property type="project" value="UniProtKB-KW"/>
</dbReference>
<dbReference type="GO" id="GO:0071555">
    <property type="term" value="P:cell wall organization"/>
    <property type="evidence" value="ECO:0007669"/>
    <property type="project" value="UniProtKB-KW"/>
</dbReference>
<dbReference type="Gene3D" id="1.10.3810.10">
    <property type="entry name" value="Biosynthetic peptidoglycan transglycosylase-like"/>
    <property type="match status" value="1"/>
</dbReference>
<feature type="domain" description="Glycosyl transferase family 51" evidence="18">
    <location>
        <begin position="111"/>
        <end position="274"/>
    </location>
</feature>
<dbReference type="PANTHER" id="PTHR32282:SF33">
    <property type="entry name" value="PEPTIDOGLYCAN GLYCOSYLTRANSFERASE"/>
    <property type="match status" value="1"/>
</dbReference>
<dbReference type="InterPro" id="IPR036950">
    <property type="entry name" value="PBP_transglycosylase"/>
</dbReference>
<evidence type="ECO:0000256" key="3">
    <source>
        <dbReference type="ARBA" id="ARBA00007739"/>
    </source>
</evidence>
<keyword evidence="16" id="KW-0812">Transmembrane</keyword>
<evidence type="ECO:0000256" key="10">
    <source>
        <dbReference type="ARBA" id="ARBA00022984"/>
    </source>
</evidence>
<accession>A0A6N8DL85</accession>
<evidence type="ECO:0000256" key="15">
    <source>
        <dbReference type="SAM" id="MobiDB-lite"/>
    </source>
</evidence>
<dbReference type="GO" id="GO:0009002">
    <property type="term" value="F:serine-type D-Ala-D-Ala carboxypeptidase activity"/>
    <property type="evidence" value="ECO:0007669"/>
    <property type="project" value="UniProtKB-EC"/>
</dbReference>
<dbReference type="InterPro" id="IPR023346">
    <property type="entry name" value="Lysozyme-like_dom_sf"/>
</dbReference>
<keyword evidence="10" id="KW-0573">Peptidoglycan synthesis</keyword>
<proteinExistence type="inferred from homology"/>
<dbReference type="GO" id="GO:0008955">
    <property type="term" value="F:peptidoglycan glycosyltransferase activity"/>
    <property type="evidence" value="ECO:0007669"/>
    <property type="project" value="UniProtKB-EC"/>
</dbReference>
<keyword evidence="12" id="KW-0961">Cell wall biogenesis/degradation</keyword>
<evidence type="ECO:0000256" key="9">
    <source>
        <dbReference type="ARBA" id="ARBA00022960"/>
    </source>
</evidence>
<keyword evidence="5" id="KW-0645">Protease</keyword>
<comment type="caution">
    <text evidence="19">The sequence shown here is derived from an EMBL/GenBank/DDBJ whole genome shotgun (WGS) entry which is preliminary data.</text>
</comment>
<dbReference type="Proteomes" id="UP000439113">
    <property type="component" value="Unassembled WGS sequence"/>
</dbReference>
<keyword evidence="16" id="KW-1133">Transmembrane helix</keyword>
<dbReference type="GO" id="GO:0030288">
    <property type="term" value="C:outer membrane-bounded periplasmic space"/>
    <property type="evidence" value="ECO:0007669"/>
    <property type="project" value="TreeGrafter"/>
</dbReference>
<keyword evidence="11" id="KW-0511">Multifunctional enzyme</keyword>
<feature type="region of interest" description="Disordered" evidence="15">
    <location>
        <begin position="1"/>
        <end position="40"/>
    </location>
</feature>
<dbReference type="InterPro" id="IPR001264">
    <property type="entry name" value="Glyco_trans_51"/>
</dbReference>
<dbReference type="SUPFAM" id="SSF56601">
    <property type="entry name" value="beta-lactamase/transpeptidase-like"/>
    <property type="match status" value="1"/>
</dbReference>
<protein>
    <submittedName>
        <fullName evidence="19">PBP1A family penicillin-binding protein</fullName>
    </submittedName>
</protein>
<organism evidence="19 20">
    <name type="scientific">Rhodoblastus acidophilus</name>
    <name type="common">Rhodopseudomonas acidophila</name>
    <dbReference type="NCBI Taxonomy" id="1074"/>
    <lineage>
        <taxon>Bacteria</taxon>
        <taxon>Pseudomonadati</taxon>
        <taxon>Pseudomonadota</taxon>
        <taxon>Alphaproteobacteria</taxon>
        <taxon>Hyphomicrobiales</taxon>
        <taxon>Rhodoblastaceae</taxon>
        <taxon>Rhodoblastus</taxon>
    </lineage>
</organism>
<dbReference type="InterPro" id="IPR001460">
    <property type="entry name" value="PCN-bd_Tpept"/>
</dbReference>
<dbReference type="OrthoDB" id="9766909at2"/>
<evidence type="ECO:0000256" key="4">
    <source>
        <dbReference type="ARBA" id="ARBA00022645"/>
    </source>
</evidence>
<comment type="catalytic activity">
    <reaction evidence="14">
        <text>[GlcNAc-(1-&gt;4)-Mur2Ac(oyl-L-Ala-gamma-D-Glu-L-Lys-D-Ala-D-Ala)](n)-di-trans,octa-cis-undecaprenyl diphosphate + beta-D-GlcNAc-(1-&gt;4)-Mur2Ac(oyl-L-Ala-gamma-D-Glu-L-Lys-D-Ala-D-Ala)-di-trans,octa-cis-undecaprenyl diphosphate = [GlcNAc-(1-&gt;4)-Mur2Ac(oyl-L-Ala-gamma-D-Glu-L-Lys-D-Ala-D-Ala)](n+1)-di-trans,octa-cis-undecaprenyl diphosphate + di-trans,octa-cis-undecaprenyl diphosphate + H(+)</text>
        <dbReference type="Rhea" id="RHEA:23708"/>
        <dbReference type="Rhea" id="RHEA-COMP:9602"/>
        <dbReference type="Rhea" id="RHEA-COMP:9603"/>
        <dbReference type="ChEBI" id="CHEBI:15378"/>
        <dbReference type="ChEBI" id="CHEBI:58405"/>
        <dbReference type="ChEBI" id="CHEBI:60033"/>
        <dbReference type="ChEBI" id="CHEBI:78435"/>
        <dbReference type="EC" id="2.4.99.28"/>
    </reaction>
</comment>
<dbReference type="AlphaFoldDB" id="A0A6N8DL85"/>
<feature type="compositionally biased region" description="Basic residues" evidence="15">
    <location>
        <begin position="31"/>
        <end position="40"/>
    </location>
</feature>
<evidence type="ECO:0000256" key="16">
    <source>
        <dbReference type="SAM" id="Phobius"/>
    </source>
</evidence>
<dbReference type="Pfam" id="PF00905">
    <property type="entry name" value="Transpeptidase"/>
    <property type="match status" value="1"/>
</dbReference>
<gene>
    <name evidence="19" type="ORF">GJ654_09500</name>
</gene>
<evidence type="ECO:0000256" key="14">
    <source>
        <dbReference type="ARBA" id="ARBA00049902"/>
    </source>
</evidence>
<evidence type="ECO:0000259" key="18">
    <source>
        <dbReference type="Pfam" id="PF00912"/>
    </source>
</evidence>
<dbReference type="FunFam" id="1.10.3810.10:FF:000001">
    <property type="entry name" value="Penicillin-binding protein 1A"/>
    <property type="match status" value="1"/>
</dbReference>
<keyword evidence="7" id="KW-0808">Transferase</keyword>
<evidence type="ECO:0000256" key="6">
    <source>
        <dbReference type="ARBA" id="ARBA00022676"/>
    </source>
</evidence>
<dbReference type="InterPro" id="IPR012338">
    <property type="entry name" value="Beta-lactam/transpept-like"/>
</dbReference>
<evidence type="ECO:0000256" key="12">
    <source>
        <dbReference type="ARBA" id="ARBA00023316"/>
    </source>
</evidence>
<dbReference type="Gene3D" id="3.40.710.10">
    <property type="entry name" value="DD-peptidase/beta-lactamase superfamily"/>
    <property type="match status" value="1"/>
</dbReference>
<keyword evidence="16" id="KW-0472">Membrane</keyword>
<dbReference type="GO" id="GO:0008658">
    <property type="term" value="F:penicillin binding"/>
    <property type="evidence" value="ECO:0007669"/>
    <property type="project" value="InterPro"/>
</dbReference>
<dbReference type="Pfam" id="PF00912">
    <property type="entry name" value="Transgly"/>
    <property type="match status" value="1"/>
</dbReference>
<feature type="domain" description="Penicillin-binding protein transpeptidase" evidence="17">
    <location>
        <begin position="362"/>
        <end position="592"/>
    </location>
</feature>
<dbReference type="UniPathway" id="UPA00219"/>
<evidence type="ECO:0000256" key="2">
    <source>
        <dbReference type="ARBA" id="ARBA00007090"/>
    </source>
</evidence>
<name>A0A6N8DL85_RHOAC</name>
<feature type="region of interest" description="Disordered" evidence="15">
    <location>
        <begin position="647"/>
        <end position="739"/>
    </location>
</feature>
<dbReference type="InterPro" id="IPR050396">
    <property type="entry name" value="Glycosyltr_51/Transpeptidase"/>
</dbReference>
<dbReference type="SUPFAM" id="SSF53955">
    <property type="entry name" value="Lysozyme-like"/>
    <property type="match status" value="1"/>
</dbReference>
<evidence type="ECO:0000259" key="17">
    <source>
        <dbReference type="Pfam" id="PF00905"/>
    </source>
</evidence>
<dbReference type="GO" id="GO:0008360">
    <property type="term" value="P:regulation of cell shape"/>
    <property type="evidence" value="ECO:0007669"/>
    <property type="project" value="UniProtKB-KW"/>
</dbReference>
<comment type="pathway">
    <text evidence="1">Cell wall biogenesis; peptidoglycan biosynthesis.</text>
</comment>
<dbReference type="EMBL" id="WNKS01000006">
    <property type="protein sequence ID" value="MTV31229.1"/>
    <property type="molecule type" value="Genomic_DNA"/>
</dbReference>
<dbReference type="NCBIfam" id="TIGR02074">
    <property type="entry name" value="PBP_1a_fam"/>
    <property type="match status" value="1"/>
</dbReference>
<keyword evidence="8" id="KW-0378">Hydrolase</keyword>
<evidence type="ECO:0000313" key="19">
    <source>
        <dbReference type="EMBL" id="MTV31229.1"/>
    </source>
</evidence>
<comment type="catalytic activity">
    <reaction evidence="13">
        <text>Preferential cleavage: (Ac)2-L-Lys-D-Ala-|-D-Ala. Also transpeptidation of peptidyl-alanyl moieties that are N-acyl substituents of D-alanine.</text>
        <dbReference type="EC" id="3.4.16.4"/>
    </reaction>
</comment>
<dbReference type="RefSeq" id="WP_155445914.1">
    <property type="nucleotide sequence ID" value="NZ_JAOQNR010000006.1"/>
</dbReference>
<sequence>MARKKRGERIEPTFDASAPPVEPDARAPAPKARKAAPKAEKKKKRRSLFGGLFYWTFVLGVWGVIGAGGLFVYYGSQLPQIDHLAVPKRPPNIAILGMDGSLLANRGDTGGAAVRLQDLPPYLPKAFIAIEDRRFYSHYGVDPVGIARALARNVTGKGGMQGGSTLTQQLAKNLFLTQERTFSRKIQEAILALWLEHKYSKDQILELYLNRVYFGSGAYGVDAASLKYFGHPSRDATLAEAAMLAGLMKAPTRLAPNHYESAAVERANMVIAAMAQEGHITEAMAQLALARPARAVKGKDASTLNYAADYVMDTLDETIGAIDEDIVVTTTVNPMMQAAGERALNAVLAQSGGKFGVTQGALVSVDPTGAIRALIGGRNYEESQFNRAVSARRQPGSAFKPFVYLTALEKGLTPDSTREDAPINVKGWQPENSTHKYMGEVNLTTALALSLNTVAVRLGLDVGPRAVVQTAHRLGISSKLDPNASIALGTSVVSPLELVTAYVPLANGGIGVQSHIITKVRTADGKLLYARKGSSNGRVIDPTYVAMMNSMLQQTLIIGTARKADLPGWEAAGKTGTSQDYRDAWFVGYTSQLVTGVWLGNDDNSPTKKASGANLPVDIWSRYMREALKGQVVAGLPTGGWRNESLGGLPASLWPQPEAPREPAQPQAPVQHLDTSNPSAPVVFSSAGRGSAPPPRPPERIPGFDRDEEPTPPADIPTGRTARQARDDRNFFEKLFSDD</sequence>
<keyword evidence="6" id="KW-0328">Glycosyltransferase</keyword>
<keyword evidence="4" id="KW-0121">Carboxypeptidase</keyword>
<evidence type="ECO:0000256" key="13">
    <source>
        <dbReference type="ARBA" id="ARBA00034000"/>
    </source>
</evidence>
<comment type="similarity">
    <text evidence="3">In the N-terminal section; belongs to the glycosyltransferase 51 family.</text>
</comment>
<evidence type="ECO:0000313" key="20">
    <source>
        <dbReference type="Proteomes" id="UP000439113"/>
    </source>
</evidence>
<dbReference type="PANTHER" id="PTHR32282">
    <property type="entry name" value="BINDING PROTEIN TRANSPEPTIDASE, PUTATIVE-RELATED"/>
    <property type="match status" value="1"/>
</dbReference>
<evidence type="ECO:0000256" key="5">
    <source>
        <dbReference type="ARBA" id="ARBA00022670"/>
    </source>
</evidence>
<feature type="compositionally biased region" description="Basic and acidic residues" evidence="15">
    <location>
        <begin position="724"/>
        <end position="739"/>
    </location>
</feature>
<evidence type="ECO:0000256" key="11">
    <source>
        <dbReference type="ARBA" id="ARBA00023268"/>
    </source>
</evidence>
<comment type="similarity">
    <text evidence="2">In the C-terminal section; belongs to the transpeptidase family.</text>
</comment>
<evidence type="ECO:0000256" key="8">
    <source>
        <dbReference type="ARBA" id="ARBA00022801"/>
    </source>
</evidence>
<keyword evidence="9" id="KW-0133">Cell shape</keyword>
<reference evidence="19 20" key="1">
    <citation type="submission" date="2019-11" db="EMBL/GenBank/DDBJ databases">
        <title>Whole-genome sequence of a Rhodoblastus acidophilus DSM 142.</title>
        <authorList>
            <person name="Kyndt J.A."/>
            <person name="Meyer T.E."/>
        </authorList>
    </citation>
    <scope>NUCLEOTIDE SEQUENCE [LARGE SCALE GENOMIC DNA]</scope>
    <source>
        <strain evidence="19 20">DSM 142</strain>
    </source>
</reference>
<feature type="transmembrane region" description="Helical" evidence="16">
    <location>
        <begin position="52"/>
        <end position="74"/>
    </location>
</feature>
<evidence type="ECO:0000256" key="1">
    <source>
        <dbReference type="ARBA" id="ARBA00004752"/>
    </source>
</evidence>
<dbReference type="GO" id="GO:0009252">
    <property type="term" value="P:peptidoglycan biosynthetic process"/>
    <property type="evidence" value="ECO:0007669"/>
    <property type="project" value="UniProtKB-UniPathway"/>
</dbReference>